<dbReference type="EMBL" id="LJIJ01007547">
    <property type="protein sequence ID" value="ODM86708.1"/>
    <property type="molecule type" value="Genomic_DNA"/>
</dbReference>
<evidence type="ECO:0000256" key="1">
    <source>
        <dbReference type="ARBA" id="ARBA00010617"/>
    </source>
</evidence>
<gene>
    <name evidence="7" type="ORF">Ocin01_19973</name>
</gene>
<dbReference type="SUPFAM" id="SSF48264">
    <property type="entry name" value="Cytochrome P450"/>
    <property type="match status" value="1"/>
</dbReference>
<protein>
    <submittedName>
        <fullName evidence="7">Methyl farnesoate epoxidase</fullName>
    </submittedName>
</protein>
<evidence type="ECO:0000256" key="2">
    <source>
        <dbReference type="ARBA" id="ARBA00022723"/>
    </source>
</evidence>
<dbReference type="InterPro" id="IPR017972">
    <property type="entry name" value="Cyt_P450_CS"/>
</dbReference>
<keyword evidence="3 5" id="KW-0408">Iron</keyword>
<dbReference type="InterPro" id="IPR001128">
    <property type="entry name" value="Cyt_P450"/>
</dbReference>
<dbReference type="PANTHER" id="PTHR24300">
    <property type="entry name" value="CYTOCHROME P450 508A4-RELATED"/>
    <property type="match status" value="1"/>
</dbReference>
<dbReference type="Gene3D" id="1.10.630.10">
    <property type="entry name" value="Cytochrome P450"/>
    <property type="match status" value="1"/>
</dbReference>
<keyword evidence="8" id="KW-1185">Reference proteome</keyword>
<dbReference type="STRING" id="48709.A0A1D2M161"/>
<name>A0A1D2M161_ORCCI</name>
<dbReference type="GO" id="GO:0020037">
    <property type="term" value="F:heme binding"/>
    <property type="evidence" value="ECO:0007669"/>
    <property type="project" value="InterPro"/>
</dbReference>
<accession>A0A1D2M161</accession>
<organism evidence="7 8">
    <name type="scientific">Orchesella cincta</name>
    <name type="common">Springtail</name>
    <name type="synonym">Podura cincta</name>
    <dbReference type="NCBI Taxonomy" id="48709"/>
    <lineage>
        <taxon>Eukaryota</taxon>
        <taxon>Metazoa</taxon>
        <taxon>Ecdysozoa</taxon>
        <taxon>Arthropoda</taxon>
        <taxon>Hexapoda</taxon>
        <taxon>Collembola</taxon>
        <taxon>Entomobryomorpha</taxon>
        <taxon>Entomobryoidea</taxon>
        <taxon>Orchesellidae</taxon>
        <taxon>Orchesellinae</taxon>
        <taxon>Orchesella</taxon>
    </lineage>
</organism>
<dbReference type="InterPro" id="IPR002401">
    <property type="entry name" value="Cyt_P450_E_grp-I"/>
</dbReference>
<evidence type="ECO:0000256" key="3">
    <source>
        <dbReference type="ARBA" id="ARBA00023004"/>
    </source>
</evidence>
<dbReference type="InterPro" id="IPR050182">
    <property type="entry name" value="Cytochrome_P450_fam2"/>
</dbReference>
<dbReference type="GO" id="GO:0006082">
    <property type="term" value="P:organic acid metabolic process"/>
    <property type="evidence" value="ECO:0007669"/>
    <property type="project" value="TreeGrafter"/>
</dbReference>
<dbReference type="Proteomes" id="UP000094527">
    <property type="component" value="Unassembled WGS sequence"/>
</dbReference>
<dbReference type="PANTHER" id="PTHR24300:SF375">
    <property type="entry name" value="CYTOCHROME P450 FAMILY"/>
    <property type="match status" value="1"/>
</dbReference>
<evidence type="ECO:0000313" key="7">
    <source>
        <dbReference type="EMBL" id="ODM86708.1"/>
    </source>
</evidence>
<dbReference type="GO" id="GO:0016712">
    <property type="term" value="F:oxidoreductase activity, acting on paired donors, with incorporation or reduction of molecular oxygen, reduced flavin or flavoprotein as one donor, and incorporation of one atom of oxygen"/>
    <property type="evidence" value="ECO:0007669"/>
    <property type="project" value="TreeGrafter"/>
</dbReference>
<dbReference type="GO" id="GO:0006805">
    <property type="term" value="P:xenobiotic metabolic process"/>
    <property type="evidence" value="ECO:0007669"/>
    <property type="project" value="TreeGrafter"/>
</dbReference>
<dbReference type="AlphaFoldDB" id="A0A1D2M161"/>
<feature type="binding site" description="axial binding residue" evidence="5">
    <location>
        <position position="92"/>
    </location>
    <ligand>
        <name>heme</name>
        <dbReference type="ChEBI" id="CHEBI:30413"/>
    </ligand>
    <ligandPart>
        <name>Fe</name>
        <dbReference type="ChEBI" id="CHEBI:18248"/>
    </ligandPart>
</feature>
<dbReference type="Pfam" id="PF00067">
    <property type="entry name" value="p450"/>
    <property type="match status" value="1"/>
</dbReference>
<dbReference type="GO" id="GO:0005737">
    <property type="term" value="C:cytoplasm"/>
    <property type="evidence" value="ECO:0007669"/>
    <property type="project" value="TreeGrafter"/>
</dbReference>
<comment type="similarity">
    <text evidence="1 6">Belongs to the cytochrome P450 family.</text>
</comment>
<reference evidence="7 8" key="1">
    <citation type="journal article" date="2016" name="Genome Biol. Evol.">
        <title>Gene Family Evolution Reflects Adaptation to Soil Environmental Stressors in the Genome of the Collembolan Orchesella cincta.</title>
        <authorList>
            <person name="Faddeeva-Vakhrusheva A."/>
            <person name="Derks M.F."/>
            <person name="Anvar S.Y."/>
            <person name="Agamennone V."/>
            <person name="Suring W."/>
            <person name="Smit S."/>
            <person name="van Straalen N.M."/>
            <person name="Roelofs D."/>
        </authorList>
    </citation>
    <scope>NUCLEOTIDE SEQUENCE [LARGE SCALE GENOMIC DNA]</scope>
    <source>
        <tissue evidence="7">Mixed pool</tissue>
    </source>
</reference>
<comment type="caution">
    <text evidence="7">The sequence shown here is derived from an EMBL/GenBank/DDBJ whole genome shotgun (WGS) entry which is preliminary data.</text>
</comment>
<dbReference type="OrthoDB" id="1055148at2759"/>
<keyword evidence="5 6" id="KW-0349">Heme</keyword>
<dbReference type="GO" id="GO:0005506">
    <property type="term" value="F:iron ion binding"/>
    <property type="evidence" value="ECO:0007669"/>
    <property type="project" value="InterPro"/>
</dbReference>
<evidence type="ECO:0000256" key="5">
    <source>
        <dbReference type="PIRSR" id="PIRSR602401-1"/>
    </source>
</evidence>
<dbReference type="PROSITE" id="PS00086">
    <property type="entry name" value="CYTOCHROME_P450"/>
    <property type="match status" value="1"/>
</dbReference>
<evidence type="ECO:0000313" key="8">
    <source>
        <dbReference type="Proteomes" id="UP000094527"/>
    </source>
</evidence>
<evidence type="ECO:0000256" key="6">
    <source>
        <dbReference type="RuleBase" id="RU000461"/>
    </source>
</evidence>
<keyword evidence="4 6" id="KW-0503">Monooxygenase</keyword>
<keyword evidence="2 5" id="KW-0479">Metal-binding</keyword>
<dbReference type="PRINTS" id="PR00463">
    <property type="entry name" value="EP450I"/>
</dbReference>
<sequence length="147" mass="16670">MEFHHLSFAILYLCKTKKQRKAQKNWISSFGSSHQISLSDKLSSNSNGNIETFKHCTPGIPHQMIADTEFHDETRVVHNDALIPFSAGRRQCLGEGLARDTIFLFIANILQYFDIGPDPESPVLDMETVPGILVEPKPFKFVLNLRK</sequence>
<keyword evidence="6" id="KW-0560">Oxidoreductase</keyword>
<comment type="cofactor">
    <cofactor evidence="5">
        <name>heme</name>
        <dbReference type="ChEBI" id="CHEBI:30413"/>
    </cofactor>
</comment>
<proteinExistence type="inferred from homology"/>
<evidence type="ECO:0000256" key="4">
    <source>
        <dbReference type="ARBA" id="ARBA00023033"/>
    </source>
</evidence>
<dbReference type="InterPro" id="IPR036396">
    <property type="entry name" value="Cyt_P450_sf"/>
</dbReference>